<feature type="domain" description="Expansin-like EG45" evidence="8">
    <location>
        <begin position="151"/>
        <end position="263"/>
    </location>
</feature>
<dbReference type="CDD" id="cd22274">
    <property type="entry name" value="DPBB_EXPA_N"/>
    <property type="match status" value="1"/>
</dbReference>
<dbReference type="PROSITE" id="PS50842">
    <property type="entry name" value="EXPANSIN_EG45"/>
    <property type="match status" value="1"/>
</dbReference>
<organism evidence="10 11">
    <name type="scientific">Zingiber officinale</name>
    <name type="common">Ginger</name>
    <name type="synonym">Amomum zingiber</name>
    <dbReference type="NCBI Taxonomy" id="94328"/>
    <lineage>
        <taxon>Eukaryota</taxon>
        <taxon>Viridiplantae</taxon>
        <taxon>Streptophyta</taxon>
        <taxon>Embryophyta</taxon>
        <taxon>Tracheophyta</taxon>
        <taxon>Spermatophyta</taxon>
        <taxon>Magnoliopsida</taxon>
        <taxon>Liliopsida</taxon>
        <taxon>Zingiberales</taxon>
        <taxon>Zingiberaceae</taxon>
        <taxon>Zingiber</taxon>
    </lineage>
</organism>
<dbReference type="PROSITE" id="PS50843">
    <property type="entry name" value="EXPANSIN_CBD"/>
    <property type="match status" value="1"/>
</dbReference>
<evidence type="ECO:0000256" key="6">
    <source>
        <dbReference type="RuleBase" id="RU365023"/>
    </source>
</evidence>
<dbReference type="GO" id="GO:0009664">
    <property type="term" value="P:plant-type cell wall organization"/>
    <property type="evidence" value="ECO:0007669"/>
    <property type="project" value="InterPro"/>
</dbReference>
<sequence length="355" mass="38037">MWRTPPTPLVLQLPPLHVPAVALRPAAKTRFCLSAPPQRGAAPCQFHAYKCPAFFLLLHRHKSTPQPTASLNFTLLRWPPALSSLSTSSFSYPATPLRTPTGGNPPTPPSTAAATPPEPWVSCISTVVKKCFRRTLNLLTFCIGLIARCAGGACGYGNLYSTGYGTNTAALSTALFNDGLSCGSCYELQCADDPQSCLPGSIIVTATNFCPPTYDLPSDNGGWCNPPRPHFDLAQPAFLHIGQYRAGIVPVSFRRVPCVKKGGIRFTINGHSFFNLVLITNVAGAGDVHSVSIKGSKGGWQAMSRNWGQNWQSNSLLDGQSLSFQVTTSDGRTVTSFDVAPAGWQFGQTFEGGQF</sequence>
<evidence type="ECO:0000256" key="1">
    <source>
        <dbReference type="ARBA" id="ARBA00005392"/>
    </source>
</evidence>
<dbReference type="PANTHER" id="PTHR31867">
    <property type="entry name" value="EXPANSIN-A15"/>
    <property type="match status" value="1"/>
</dbReference>
<dbReference type="InterPro" id="IPR002963">
    <property type="entry name" value="Expansin"/>
</dbReference>
<gene>
    <name evidence="10" type="ORF">ZIOFF_070850</name>
</gene>
<evidence type="ECO:0000313" key="10">
    <source>
        <dbReference type="EMBL" id="KAG6469915.1"/>
    </source>
</evidence>
<dbReference type="FunFam" id="2.60.40.760:FF:000001">
    <property type="entry name" value="Expansin"/>
    <property type="match status" value="1"/>
</dbReference>
<dbReference type="GO" id="GO:0005576">
    <property type="term" value="C:extracellular region"/>
    <property type="evidence" value="ECO:0007669"/>
    <property type="project" value="InterPro"/>
</dbReference>
<proteinExistence type="inferred from homology"/>
<keyword evidence="4" id="KW-0732">Signal</keyword>
<dbReference type="Gene3D" id="2.40.40.10">
    <property type="entry name" value="RlpA-like domain"/>
    <property type="match status" value="1"/>
</dbReference>
<evidence type="ECO:0000259" key="8">
    <source>
        <dbReference type="PROSITE" id="PS50842"/>
    </source>
</evidence>
<feature type="region of interest" description="Disordered" evidence="7">
    <location>
        <begin position="96"/>
        <end position="115"/>
    </location>
</feature>
<comment type="similarity">
    <text evidence="1 6">Belongs to the expansin family. Expansin A subfamily.</text>
</comment>
<reference evidence="10 11" key="1">
    <citation type="submission" date="2020-08" db="EMBL/GenBank/DDBJ databases">
        <title>Plant Genome Project.</title>
        <authorList>
            <person name="Zhang R.-G."/>
        </authorList>
    </citation>
    <scope>NUCLEOTIDE SEQUENCE [LARGE SCALE GENOMIC DNA]</scope>
    <source>
        <tissue evidence="10">Rhizome</tissue>
    </source>
</reference>
<keyword evidence="11" id="KW-1185">Reference proteome</keyword>
<dbReference type="EMBL" id="JACMSC010000021">
    <property type="protein sequence ID" value="KAG6469915.1"/>
    <property type="molecule type" value="Genomic_DNA"/>
</dbReference>
<dbReference type="PRINTS" id="PR01226">
    <property type="entry name" value="EXPANSIN"/>
</dbReference>
<keyword evidence="5" id="KW-0472">Membrane</keyword>
<dbReference type="InterPro" id="IPR009009">
    <property type="entry name" value="RlpA-like_DPBB"/>
</dbReference>
<comment type="caution">
    <text evidence="10">The sequence shown here is derived from an EMBL/GenBank/DDBJ whole genome shotgun (WGS) entry which is preliminary data.</text>
</comment>
<feature type="domain" description="Expansin-like CBD" evidence="9">
    <location>
        <begin position="273"/>
        <end position="352"/>
    </location>
</feature>
<evidence type="ECO:0000256" key="2">
    <source>
        <dbReference type="ARBA" id="ARBA00022512"/>
    </source>
</evidence>
<evidence type="ECO:0000256" key="5">
    <source>
        <dbReference type="ARBA" id="ARBA00023136"/>
    </source>
</evidence>
<dbReference type="SMART" id="SM00837">
    <property type="entry name" value="DPBB_1"/>
    <property type="match status" value="1"/>
</dbReference>
<keyword evidence="2 6" id="KW-0134">Cell wall</keyword>
<keyword evidence="6" id="KW-0961">Cell wall biogenesis/degradation</keyword>
<dbReference type="SUPFAM" id="SSF50685">
    <property type="entry name" value="Barwin-like endoglucanases"/>
    <property type="match status" value="1"/>
</dbReference>
<evidence type="ECO:0000313" key="11">
    <source>
        <dbReference type="Proteomes" id="UP000734854"/>
    </source>
</evidence>
<dbReference type="Gene3D" id="2.60.40.760">
    <property type="entry name" value="Expansin, cellulose-binding-like domain"/>
    <property type="match status" value="1"/>
</dbReference>
<evidence type="ECO:0000256" key="7">
    <source>
        <dbReference type="SAM" id="MobiDB-lite"/>
    </source>
</evidence>
<dbReference type="InterPro" id="IPR007118">
    <property type="entry name" value="Expan_Lol_pI"/>
</dbReference>
<comment type="subcellular location">
    <subcellularLocation>
        <location evidence="6">Secreted</location>
        <location evidence="6">Cell wall</location>
    </subcellularLocation>
    <subcellularLocation>
        <location evidence="6">Membrane</location>
        <topology evidence="6">Peripheral membrane protein</topology>
    </subcellularLocation>
</comment>
<dbReference type="InterPro" id="IPR036908">
    <property type="entry name" value="RlpA-like_sf"/>
</dbReference>
<dbReference type="AlphaFoldDB" id="A0A8J5C0D9"/>
<dbReference type="InterPro" id="IPR036749">
    <property type="entry name" value="Expansin_CBD_sf"/>
</dbReference>
<dbReference type="Pfam" id="PF01357">
    <property type="entry name" value="Expansin_C"/>
    <property type="match status" value="1"/>
</dbReference>
<protein>
    <recommendedName>
        <fullName evidence="6">Expansin</fullName>
    </recommendedName>
</protein>
<evidence type="ECO:0000259" key="9">
    <source>
        <dbReference type="PROSITE" id="PS50843"/>
    </source>
</evidence>
<evidence type="ECO:0000256" key="4">
    <source>
        <dbReference type="ARBA" id="ARBA00022729"/>
    </source>
</evidence>
<dbReference type="PRINTS" id="PR01225">
    <property type="entry name" value="EXPANSNFAMLY"/>
</dbReference>
<name>A0A8J5C0D9_ZINOF</name>
<evidence type="ECO:0000256" key="3">
    <source>
        <dbReference type="ARBA" id="ARBA00022525"/>
    </source>
</evidence>
<dbReference type="Pfam" id="PF03330">
    <property type="entry name" value="DPBB_1"/>
    <property type="match status" value="1"/>
</dbReference>
<dbReference type="InterPro" id="IPR007112">
    <property type="entry name" value="Expansin/allergen_DPBB_dom"/>
</dbReference>
<dbReference type="InterPro" id="IPR007117">
    <property type="entry name" value="Expansin_CBD"/>
</dbReference>
<accession>A0A8J5C0D9</accession>
<keyword evidence="3 6" id="KW-0964">Secreted</keyword>
<dbReference type="Proteomes" id="UP000734854">
    <property type="component" value="Unassembled WGS sequence"/>
</dbReference>
<comment type="function">
    <text evidence="6">Causes loosening and extension of plant cell walls by disrupting non-covalent bonding between cellulose microfibrils and matrix glucans. No enzymatic activity has been found.</text>
</comment>
<dbReference type="SUPFAM" id="SSF49590">
    <property type="entry name" value="PHL pollen allergen"/>
    <property type="match status" value="1"/>
</dbReference>
<dbReference type="GO" id="GO:0016020">
    <property type="term" value="C:membrane"/>
    <property type="evidence" value="ECO:0007669"/>
    <property type="project" value="UniProtKB-SubCell"/>
</dbReference>